<feature type="non-terminal residue" evidence="2">
    <location>
        <position position="1"/>
    </location>
</feature>
<dbReference type="GO" id="GO:0016757">
    <property type="term" value="F:glycosyltransferase activity"/>
    <property type="evidence" value="ECO:0007669"/>
    <property type="project" value="UniProtKB-ARBA"/>
</dbReference>
<name>A0A971M5U3_9BACT</name>
<sequence>ALGDGGIAHYTYNLLKAMKKRGISVSLFTTINYEFKTEQHGYEVYPVMFRFANIVTNHIGYLARETAFPSMLRRLFKLAEYPVNVLQALAAARKVQAQCVHLQSVNWIELIMVLAFRLAGLPVVFTVHNVNPHHKTLRIYHRVIYSMLYKLCNSLVIHSEQGKRELMELFNVEPGKVWVIPHGDYKFFVPEIELTAETAKERLGLPGTVKTILFFGAIRPNKGLDFMLSALPRICRKIEGLRLLIVGEPWENYQRYRKIIEQYQLEDNVCEYLRYVSNDEIPLFFWASDVVVLPYREITQSGVLQIAYAFSKPVVATDIEGFKEVIDEGRNGYTVPFGDSQRFAEILITMLSDEIKMLEMGKFSRFLADTRYSWEGIAEKNEAVYRLASSGRGGE</sequence>
<dbReference type="EMBL" id="JAAYEE010000157">
    <property type="protein sequence ID" value="NLW35681.1"/>
    <property type="molecule type" value="Genomic_DNA"/>
</dbReference>
<dbReference type="Pfam" id="PF13439">
    <property type="entry name" value="Glyco_transf_4"/>
    <property type="match status" value="1"/>
</dbReference>
<dbReference type="CDD" id="cd03801">
    <property type="entry name" value="GT4_PimA-like"/>
    <property type="match status" value="1"/>
</dbReference>
<dbReference type="Proteomes" id="UP000777265">
    <property type="component" value="Unassembled WGS sequence"/>
</dbReference>
<dbReference type="InterPro" id="IPR028098">
    <property type="entry name" value="Glyco_trans_4-like_N"/>
</dbReference>
<reference evidence="2" key="1">
    <citation type="journal article" date="2020" name="Biotechnol. Biofuels">
        <title>New insights from the biogas microbiome by comprehensive genome-resolved metagenomics of nearly 1600 species originating from multiple anaerobic digesters.</title>
        <authorList>
            <person name="Campanaro S."/>
            <person name="Treu L."/>
            <person name="Rodriguez-R L.M."/>
            <person name="Kovalovszki A."/>
            <person name="Ziels R.M."/>
            <person name="Maus I."/>
            <person name="Zhu X."/>
            <person name="Kougias P.G."/>
            <person name="Basile A."/>
            <person name="Luo G."/>
            <person name="Schluter A."/>
            <person name="Konstantinidis K.T."/>
            <person name="Angelidaki I."/>
        </authorList>
    </citation>
    <scope>NUCLEOTIDE SEQUENCE</scope>
    <source>
        <strain evidence="2">AS06rmzACSIP_7</strain>
    </source>
</reference>
<organism evidence="2 3">
    <name type="scientific">Syntrophorhabdus aromaticivorans</name>
    <dbReference type="NCBI Taxonomy" id="328301"/>
    <lineage>
        <taxon>Bacteria</taxon>
        <taxon>Pseudomonadati</taxon>
        <taxon>Thermodesulfobacteriota</taxon>
        <taxon>Syntrophorhabdia</taxon>
        <taxon>Syntrophorhabdales</taxon>
        <taxon>Syntrophorhabdaceae</taxon>
        <taxon>Syntrophorhabdus</taxon>
    </lineage>
</organism>
<gene>
    <name evidence="2" type="ORF">GXY80_09410</name>
</gene>
<dbReference type="SUPFAM" id="SSF53756">
    <property type="entry name" value="UDP-Glycosyltransferase/glycogen phosphorylase"/>
    <property type="match status" value="1"/>
</dbReference>
<dbReference type="Pfam" id="PF13692">
    <property type="entry name" value="Glyco_trans_1_4"/>
    <property type="match status" value="1"/>
</dbReference>
<dbReference type="PANTHER" id="PTHR12526">
    <property type="entry name" value="GLYCOSYLTRANSFERASE"/>
    <property type="match status" value="1"/>
</dbReference>
<accession>A0A971M5U3</accession>
<dbReference type="AlphaFoldDB" id="A0A971M5U3"/>
<proteinExistence type="predicted"/>
<protein>
    <submittedName>
        <fullName evidence="2">Glycosyltransferase family 4 protein</fullName>
    </submittedName>
</protein>
<comment type="caution">
    <text evidence="2">The sequence shown here is derived from an EMBL/GenBank/DDBJ whole genome shotgun (WGS) entry which is preliminary data.</text>
</comment>
<evidence type="ECO:0000313" key="2">
    <source>
        <dbReference type="EMBL" id="NLW35681.1"/>
    </source>
</evidence>
<evidence type="ECO:0000259" key="1">
    <source>
        <dbReference type="Pfam" id="PF13439"/>
    </source>
</evidence>
<dbReference type="PANTHER" id="PTHR12526:SF572">
    <property type="entry name" value="BLL5144 PROTEIN"/>
    <property type="match status" value="1"/>
</dbReference>
<evidence type="ECO:0000313" key="3">
    <source>
        <dbReference type="Proteomes" id="UP000777265"/>
    </source>
</evidence>
<reference evidence="2" key="2">
    <citation type="submission" date="2020-01" db="EMBL/GenBank/DDBJ databases">
        <authorList>
            <person name="Campanaro S."/>
        </authorList>
    </citation>
    <scope>NUCLEOTIDE SEQUENCE</scope>
    <source>
        <strain evidence="2">AS06rmzACSIP_7</strain>
    </source>
</reference>
<dbReference type="Gene3D" id="3.40.50.2000">
    <property type="entry name" value="Glycogen Phosphorylase B"/>
    <property type="match status" value="2"/>
</dbReference>
<feature type="domain" description="Glycosyltransferase subfamily 4-like N-terminal" evidence="1">
    <location>
        <begin position="5"/>
        <end position="183"/>
    </location>
</feature>